<dbReference type="InterPro" id="IPR004467">
    <property type="entry name" value="Or_phspho_trans_dom"/>
</dbReference>
<dbReference type="RefSeq" id="WP_348758872.1">
    <property type="nucleotide sequence ID" value="NZ_OZ026884.1"/>
</dbReference>
<keyword evidence="8 9" id="KW-0665">Pyrimidine biosynthesis</keyword>
<dbReference type="Gene3D" id="3.40.50.2020">
    <property type="match status" value="1"/>
</dbReference>
<comment type="cofactor">
    <cofactor evidence="9">
        <name>Mg(2+)</name>
        <dbReference type="ChEBI" id="CHEBI:18420"/>
    </cofactor>
</comment>
<evidence type="ECO:0000256" key="7">
    <source>
        <dbReference type="ARBA" id="ARBA00022679"/>
    </source>
</evidence>
<evidence type="ECO:0000256" key="3">
    <source>
        <dbReference type="ARBA" id="ARBA00006340"/>
    </source>
</evidence>
<evidence type="ECO:0000256" key="8">
    <source>
        <dbReference type="ARBA" id="ARBA00022975"/>
    </source>
</evidence>
<comment type="subunit">
    <text evidence="4 9">Homodimer.</text>
</comment>
<dbReference type="HAMAP" id="MF_01208">
    <property type="entry name" value="PyrE"/>
    <property type="match status" value="1"/>
</dbReference>
<keyword evidence="6 9" id="KW-0328">Glycosyltransferase</keyword>
<keyword evidence="12" id="KW-1185">Reference proteome</keyword>
<gene>
    <name evidence="9 11" type="primary">pyrE</name>
    <name evidence="11" type="ORF">MECH1_V1_0520</name>
</gene>
<feature type="binding site" evidence="9">
    <location>
        <position position="128"/>
    </location>
    <ligand>
        <name>orotate</name>
        <dbReference type="ChEBI" id="CHEBI:30839"/>
    </ligand>
</feature>
<feature type="binding site" evidence="9">
    <location>
        <begin position="34"/>
        <end position="35"/>
    </location>
    <ligand>
        <name>orotate</name>
        <dbReference type="ChEBI" id="CHEBI:30839"/>
    </ligand>
</feature>
<feature type="binding site" evidence="9">
    <location>
        <position position="99"/>
    </location>
    <ligand>
        <name>5-phospho-alpha-D-ribose 1-diphosphate</name>
        <dbReference type="ChEBI" id="CHEBI:58017"/>
        <note>ligand shared between dimeric partners</note>
    </ligand>
</feature>
<evidence type="ECO:0000256" key="2">
    <source>
        <dbReference type="ARBA" id="ARBA00004889"/>
    </source>
</evidence>
<dbReference type="InterPro" id="IPR029057">
    <property type="entry name" value="PRTase-like"/>
</dbReference>
<dbReference type="GO" id="GO:0004588">
    <property type="term" value="F:orotate phosphoribosyltransferase activity"/>
    <property type="evidence" value="ECO:0007669"/>
    <property type="project" value="UniProtKB-EC"/>
</dbReference>
<feature type="domain" description="Phosphoribosyltransferase" evidence="10">
    <location>
        <begin position="44"/>
        <end position="158"/>
    </location>
</feature>
<organism evidence="11 12">
    <name type="scientific">Candidatus Methylocalor cossyra</name>
    <dbReference type="NCBI Taxonomy" id="3108543"/>
    <lineage>
        <taxon>Bacteria</taxon>
        <taxon>Pseudomonadati</taxon>
        <taxon>Pseudomonadota</taxon>
        <taxon>Gammaproteobacteria</taxon>
        <taxon>Methylococcales</taxon>
        <taxon>Methylococcaceae</taxon>
        <taxon>Candidatus Methylocalor</taxon>
    </lineage>
</organism>
<name>A0ABM9NFB5_9GAMM</name>
<proteinExistence type="inferred from homology"/>
<dbReference type="EMBL" id="OZ026884">
    <property type="protein sequence ID" value="CAL1239296.1"/>
    <property type="molecule type" value="Genomic_DNA"/>
</dbReference>
<evidence type="ECO:0000256" key="6">
    <source>
        <dbReference type="ARBA" id="ARBA00022676"/>
    </source>
</evidence>
<comment type="pathway">
    <text evidence="2 9">Pyrimidine metabolism; UMP biosynthesis via de novo pathway; UMP from orotate: step 1/2.</text>
</comment>
<dbReference type="CDD" id="cd06223">
    <property type="entry name" value="PRTases_typeI"/>
    <property type="match status" value="1"/>
</dbReference>
<evidence type="ECO:0000313" key="11">
    <source>
        <dbReference type="EMBL" id="CAL1239296.1"/>
    </source>
</evidence>
<evidence type="ECO:0000256" key="1">
    <source>
        <dbReference type="ARBA" id="ARBA00003769"/>
    </source>
</evidence>
<evidence type="ECO:0000259" key="10">
    <source>
        <dbReference type="Pfam" id="PF00156"/>
    </source>
</evidence>
<feature type="binding site" evidence="9">
    <location>
        <position position="103"/>
    </location>
    <ligand>
        <name>5-phospho-alpha-D-ribose 1-diphosphate</name>
        <dbReference type="ChEBI" id="CHEBI:58017"/>
        <note>ligand shared between dimeric partners</note>
    </ligand>
</feature>
<evidence type="ECO:0000256" key="5">
    <source>
        <dbReference type="ARBA" id="ARBA00011971"/>
    </source>
</evidence>
<protein>
    <recommendedName>
        <fullName evidence="5 9">Orotate phosphoribosyltransferase</fullName>
        <shortName evidence="9">OPRT</shortName>
        <shortName evidence="9">OPRTase</shortName>
        <ecNumber evidence="5 9">2.4.2.10</ecNumber>
    </recommendedName>
</protein>
<reference evidence="11 12" key="1">
    <citation type="submission" date="2024-04" db="EMBL/GenBank/DDBJ databases">
        <authorList>
            <person name="Cremers G."/>
        </authorList>
    </citation>
    <scope>NUCLEOTIDE SEQUENCE [LARGE SCALE GENOMIC DNA]</scope>
    <source>
        <strain evidence="11">MeCH1-AG</strain>
    </source>
</reference>
<feature type="binding site" evidence="9">
    <location>
        <position position="156"/>
    </location>
    <ligand>
        <name>orotate</name>
        <dbReference type="ChEBI" id="CHEBI:30839"/>
    </ligand>
</feature>
<feature type="binding site" description="in other chain" evidence="9">
    <location>
        <begin position="124"/>
        <end position="132"/>
    </location>
    <ligand>
        <name>5-phospho-alpha-D-ribose 1-diphosphate</name>
        <dbReference type="ChEBI" id="CHEBI:58017"/>
        <note>ligand shared between dimeric partners</note>
    </ligand>
</feature>
<keyword evidence="9" id="KW-0460">Magnesium</keyword>
<dbReference type="NCBIfam" id="TIGR00336">
    <property type="entry name" value="pyrE"/>
    <property type="match status" value="1"/>
</dbReference>
<dbReference type="SUPFAM" id="SSF53271">
    <property type="entry name" value="PRTase-like"/>
    <property type="match status" value="1"/>
</dbReference>
<evidence type="ECO:0000256" key="4">
    <source>
        <dbReference type="ARBA" id="ARBA00011738"/>
    </source>
</evidence>
<comment type="similarity">
    <text evidence="3 9">Belongs to the purine/pyrimidine phosphoribosyltransferase family. PyrE subfamily.</text>
</comment>
<dbReference type="Pfam" id="PF00156">
    <property type="entry name" value="Pribosyltran"/>
    <property type="match status" value="1"/>
</dbReference>
<feature type="binding site" evidence="9">
    <location>
        <position position="105"/>
    </location>
    <ligand>
        <name>5-phospho-alpha-D-ribose 1-diphosphate</name>
        <dbReference type="ChEBI" id="CHEBI:58017"/>
        <note>ligand shared between dimeric partners</note>
    </ligand>
</feature>
<dbReference type="EC" id="2.4.2.10" evidence="5 9"/>
<evidence type="ECO:0000313" key="12">
    <source>
        <dbReference type="Proteomes" id="UP001497493"/>
    </source>
</evidence>
<feature type="binding site" description="in other chain" evidence="9">
    <location>
        <position position="26"/>
    </location>
    <ligand>
        <name>5-phospho-alpha-D-ribose 1-diphosphate</name>
        <dbReference type="ChEBI" id="CHEBI:58017"/>
        <note>ligand shared between dimeric partners</note>
    </ligand>
</feature>
<dbReference type="InterPro" id="IPR000836">
    <property type="entry name" value="PRTase_dom"/>
</dbReference>
<comment type="function">
    <text evidence="1 9">Catalyzes the transfer of a ribosyl phosphate group from 5-phosphoribose 1-diphosphate to orotate, leading to the formation of orotidine monophosphate (OMP).</text>
</comment>
<feature type="binding site" description="in other chain" evidence="9">
    <location>
        <begin position="72"/>
        <end position="73"/>
    </location>
    <ligand>
        <name>5-phospho-alpha-D-ribose 1-diphosphate</name>
        <dbReference type="ChEBI" id="CHEBI:58017"/>
        <note>ligand shared between dimeric partners</note>
    </ligand>
</feature>
<accession>A0ABM9NFB5</accession>
<sequence>MESYQREFIQFSLHCEVLRFGDFTLKSGRRSAYFFNTGLFNSGARLARLGEFYAKAILHRGMAADVLFGPAYKGIPLVCATAMALARETGAEVPYAFNRKEAKDHGEGGSVIGAPLAGSVLILDDVITAGTSVRESVAVIRAAGARPCGVLIALDRQERGRGALSAVQEVEAEFGIPVQALVTFEDLLEFLAGAGRREELDALRRYRAGSGEL</sequence>
<feature type="binding site" description="in other chain" evidence="9">
    <location>
        <position position="100"/>
    </location>
    <ligand>
        <name>5-phospho-alpha-D-ribose 1-diphosphate</name>
        <dbReference type="ChEBI" id="CHEBI:58017"/>
        <note>ligand shared between dimeric partners</note>
    </ligand>
</feature>
<dbReference type="PANTHER" id="PTHR46683:SF1">
    <property type="entry name" value="OROTATE PHOSPHORIBOSYLTRANSFERASE 1-RELATED"/>
    <property type="match status" value="1"/>
</dbReference>
<dbReference type="PANTHER" id="PTHR46683">
    <property type="entry name" value="OROTATE PHOSPHORIBOSYLTRANSFERASE 1-RELATED"/>
    <property type="match status" value="1"/>
</dbReference>
<dbReference type="InterPro" id="IPR023031">
    <property type="entry name" value="OPRT"/>
</dbReference>
<dbReference type="Proteomes" id="UP001497493">
    <property type="component" value="Chromosome"/>
</dbReference>
<evidence type="ECO:0000256" key="9">
    <source>
        <dbReference type="HAMAP-Rule" id="MF_01208"/>
    </source>
</evidence>
<comment type="catalytic activity">
    <reaction evidence="9">
        <text>orotidine 5'-phosphate + diphosphate = orotate + 5-phospho-alpha-D-ribose 1-diphosphate</text>
        <dbReference type="Rhea" id="RHEA:10380"/>
        <dbReference type="ChEBI" id="CHEBI:30839"/>
        <dbReference type="ChEBI" id="CHEBI:33019"/>
        <dbReference type="ChEBI" id="CHEBI:57538"/>
        <dbReference type="ChEBI" id="CHEBI:58017"/>
        <dbReference type="EC" id="2.4.2.10"/>
    </reaction>
</comment>
<keyword evidence="7 9" id="KW-0808">Transferase</keyword>